<keyword evidence="8 15" id="KW-0472">Membrane</keyword>
<dbReference type="InterPro" id="IPR000276">
    <property type="entry name" value="GPCR_Rhodpsn"/>
</dbReference>
<keyword evidence="18" id="KW-1185">Reference proteome</keyword>
<keyword evidence="10" id="KW-0675">Receptor</keyword>
<evidence type="ECO:0000256" key="15">
    <source>
        <dbReference type="SAM" id="Phobius"/>
    </source>
</evidence>
<dbReference type="PANTHER" id="PTHR24240">
    <property type="entry name" value="OPSIN"/>
    <property type="match status" value="1"/>
</dbReference>
<reference evidence="17" key="1">
    <citation type="submission" date="2020-10" db="EMBL/GenBank/DDBJ databases">
        <title>Chromosome-scale genome assembly of the Allis shad, Alosa alosa.</title>
        <authorList>
            <person name="Margot Z."/>
            <person name="Christophe K."/>
            <person name="Cabau C."/>
            <person name="Louis A."/>
            <person name="Berthelot C."/>
            <person name="Parey E."/>
            <person name="Roest Crollius H."/>
            <person name="Montfort J."/>
            <person name="Robinson-Rechavi M."/>
            <person name="Bucao C."/>
            <person name="Bouchez O."/>
            <person name="Gislard M."/>
            <person name="Lluch J."/>
            <person name="Milhes M."/>
            <person name="Lampietro C."/>
            <person name="Lopez Roques C."/>
            <person name="Donnadieu C."/>
            <person name="Braasch I."/>
            <person name="Desvignes T."/>
            <person name="Postlethwait J."/>
            <person name="Bobe J."/>
            <person name="Guiguen Y."/>
        </authorList>
    </citation>
    <scope>NUCLEOTIDE SEQUENCE</scope>
    <source>
        <strain evidence="17">M-15738</strain>
        <tissue evidence="17">Blood</tissue>
    </source>
</reference>
<evidence type="ECO:0000256" key="12">
    <source>
        <dbReference type="ARBA" id="ARBA00023305"/>
    </source>
</evidence>
<evidence type="ECO:0000256" key="11">
    <source>
        <dbReference type="ARBA" id="ARBA00023224"/>
    </source>
</evidence>
<feature type="domain" description="G-protein coupled receptors family 1 profile" evidence="16">
    <location>
        <begin position="32"/>
        <end position="266"/>
    </location>
</feature>
<dbReference type="Gene3D" id="1.20.1070.10">
    <property type="entry name" value="Rhodopsin 7-helix transmembrane proteins"/>
    <property type="match status" value="1"/>
</dbReference>
<feature type="transmembrane region" description="Helical" evidence="15">
    <location>
        <begin position="91"/>
        <end position="110"/>
    </location>
</feature>
<evidence type="ECO:0000256" key="10">
    <source>
        <dbReference type="ARBA" id="ARBA00023170"/>
    </source>
</evidence>
<evidence type="ECO:0000256" key="7">
    <source>
        <dbReference type="ARBA" id="ARBA00023040"/>
    </source>
</evidence>
<dbReference type="FunFam" id="1.20.1070.10:FF:000139">
    <property type="entry name" value="RPE-retinal G protein-coupled receptor isoform X1"/>
    <property type="match status" value="1"/>
</dbReference>
<dbReference type="InterPro" id="IPR017452">
    <property type="entry name" value="GPCR_Rhodpsn_7TM"/>
</dbReference>
<dbReference type="AlphaFoldDB" id="A0AAV6FQP9"/>
<evidence type="ECO:0000313" key="17">
    <source>
        <dbReference type="EMBL" id="KAG5262706.1"/>
    </source>
</evidence>
<evidence type="ECO:0000256" key="9">
    <source>
        <dbReference type="ARBA" id="ARBA00023157"/>
    </source>
</evidence>
<keyword evidence="5 15" id="KW-1133">Transmembrane helix</keyword>
<organism evidence="17 18">
    <name type="scientific">Alosa alosa</name>
    <name type="common">allis shad</name>
    <dbReference type="NCBI Taxonomy" id="278164"/>
    <lineage>
        <taxon>Eukaryota</taxon>
        <taxon>Metazoa</taxon>
        <taxon>Chordata</taxon>
        <taxon>Craniata</taxon>
        <taxon>Vertebrata</taxon>
        <taxon>Euteleostomi</taxon>
        <taxon>Actinopterygii</taxon>
        <taxon>Neopterygii</taxon>
        <taxon>Teleostei</taxon>
        <taxon>Clupei</taxon>
        <taxon>Clupeiformes</taxon>
        <taxon>Clupeoidei</taxon>
        <taxon>Clupeidae</taxon>
        <taxon>Alosa</taxon>
    </lineage>
</organism>
<dbReference type="InterPro" id="IPR050125">
    <property type="entry name" value="GPCR_opsins"/>
</dbReference>
<dbReference type="EMBL" id="JADWDJ010000022">
    <property type="protein sequence ID" value="KAG5262706.1"/>
    <property type="molecule type" value="Genomic_DNA"/>
</dbReference>
<dbReference type="GO" id="GO:0004930">
    <property type="term" value="F:G protein-coupled receptor activity"/>
    <property type="evidence" value="ECO:0007669"/>
    <property type="project" value="UniProtKB-KW"/>
</dbReference>
<dbReference type="SUPFAM" id="SSF81321">
    <property type="entry name" value="Family A G protein-coupled receptor-like"/>
    <property type="match status" value="1"/>
</dbReference>
<keyword evidence="6" id="KW-0157">Chromophore</keyword>
<evidence type="ECO:0000256" key="14">
    <source>
        <dbReference type="ARBA" id="ARBA00073686"/>
    </source>
</evidence>
<evidence type="ECO:0000256" key="2">
    <source>
        <dbReference type="ARBA" id="ARBA00022606"/>
    </source>
</evidence>
<feature type="transmembrane region" description="Helical" evidence="15">
    <location>
        <begin position="214"/>
        <end position="237"/>
    </location>
</feature>
<dbReference type="PRINTS" id="PR00667">
    <property type="entry name" value="RPERETINALR"/>
</dbReference>
<dbReference type="PRINTS" id="PR00237">
    <property type="entry name" value="GPCRRHODOPSN"/>
</dbReference>
<keyword evidence="3 15" id="KW-0812">Transmembrane</keyword>
<dbReference type="Proteomes" id="UP000823561">
    <property type="component" value="Chromosome 22"/>
</dbReference>
<feature type="transmembrane region" description="Helical" evidence="15">
    <location>
        <begin position="249"/>
        <end position="268"/>
    </location>
</feature>
<evidence type="ECO:0000256" key="3">
    <source>
        <dbReference type="ARBA" id="ARBA00022692"/>
    </source>
</evidence>
<evidence type="ECO:0000256" key="13">
    <source>
        <dbReference type="ARBA" id="ARBA00057095"/>
    </source>
</evidence>
<evidence type="ECO:0000256" key="1">
    <source>
        <dbReference type="ARBA" id="ARBA00004141"/>
    </source>
</evidence>
<evidence type="ECO:0000259" key="16">
    <source>
        <dbReference type="PROSITE" id="PS50262"/>
    </source>
</evidence>
<protein>
    <recommendedName>
        <fullName evidence="14">RPE-retinal G protein-coupled receptor</fullName>
    </recommendedName>
</protein>
<name>A0AAV6FQP9_9TELE</name>
<keyword evidence="4" id="KW-0681">Retinal protein</keyword>
<evidence type="ECO:0000256" key="6">
    <source>
        <dbReference type="ARBA" id="ARBA00022991"/>
    </source>
</evidence>
<feature type="transmembrane region" description="Helical" evidence="15">
    <location>
        <begin position="122"/>
        <end position="144"/>
    </location>
</feature>
<keyword evidence="9" id="KW-1015">Disulfide bond</keyword>
<dbReference type="InterPro" id="IPR001793">
    <property type="entry name" value="RPE_GPCR"/>
</dbReference>
<accession>A0AAV6FQP9</accession>
<gene>
    <name evidence="17" type="ORF">AALO_G00277970</name>
</gene>
<dbReference type="GO" id="GO:0016020">
    <property type="term" value="C:membrane"/>
    <property type="evidence" value="ECO:0007669"/>
    <property type="project" value="UniProtKB-SubCell"/>
</dbReference>
<keyword evidence="7" id="KW-0297">G-protein coupled receptor</keyword>
<evidence type="ECO:0000256" key="4">
    <source>
        <dbReference type="ARBA" id="ARBA00022925"/>
    </source>
</evidence>
<dbReference type="GO" id="GO:0007601">
    <property type="term" value="P:visual perception"/>
    <property type="evidence" value="ECO:0007669"/>
    <property type="project" value="UniProtKB-KW"/>
</dbReference>
<keyword evidence="2" id="KW-0716">Sensory transduction</keyword>
<comment type="caution">
    <text evidence="17">The sequence shown here is derived from an EMBL/GenBank/DDBJ whole genome shotgun (WGS) entry which is preliminary data.</text>
</comment>
<comment type="subcellular location">
    <subcellularLocation>
        <location evidence="1">Membrane</location>
        <topology evidence="1">Multi-pass membrane protein</topology>
    </subcellularLocation>
</comment>
<feature type="transmembrane region" description="Helical" evidence="15">
    <location>
        <begin position="55"/>
        <end position="79"/>
    </location>
</feature>
<evidence type="ECO:0000256" key="8">
    <source>
        <dbReference type="ARBA" id="ARBA00023136"/>
    </source>
</evidence>
<keyword evidence="12" id="KW-0844">Vision</keyword>
<feature type="transmembrane region" description="Helical" evidence="15">
    <location>
        <begin position="174"/>
        <end position="193"/>
    </location>
</feature>
<dbReference type="PROSITE" id="PS50262">
    <property type="entry name" value="G_PROTEIN_RECEP_F1_2"/>
    <property type="match status" value="1"/>
</dbReference>
<dbReference type="Pfam" id="PF00001">
    <property type="entry name" value="7tm_1"/>
    <property type="match status" value="1"/>
</dbReference>
<sequence length="291" mass="33351">MAAYTLPEGFTDFDMFGFGTALLVEGLLGFFLNSIAALSFLLIKEQRTPSNFIVFNLNIADLMLNVNGLIQAYASYIRVWPYGQEGCINHGFQGLISIYAAISFLAVISWDKYHYWATKQPLFWATSGTICTTVWVVAIFWASLPLPYFGWGEFDFEPMRVGCTLDYTKGDRNYTTYMLTITFVYLLVPLFVMHDSYNTIYKYFKKTHNYKFNTTIPVKCLLLTWGPYVVMCIYACVENAKLVSPKLRMMLPVIAKTSPIFHAILYSFTNEAYRGGIWQLLTGQRVADKRK</sequence>
<feature type="transmembrane region" description="Helical" evidence="15">
    <location>
        <begin position="20"/>
        <end position="43"/>
    </location>
</feature>
<comment type="function">
    <text evidence="13">Receptor for all-trans- and 11-cis-retinal. Binds preferentially to the former and may catalyze the isomerization of the chromophore by a retinochrome-like mechanism.</text>
</comment>
<proteinExistence type="predicted"/>
<keyword evidence="4" id="KW-0600">Photoreceptor protein</keyword>
<dbReference type="GO" id="GO:0007602">
    <property type="term" value="P:phototransduction"/>
    <property type="evidence" value="ECO:0007669"/>
    <property type="project" value="UniProtKB-KW"/>
</dbReference>
<keyword evidence="11" id="KW-0807">Transducer</keyword>
<evidence type="ECO:0000313" key="18">
    <source>
        <dbReference type="Proteomes" id="UP000823561"/>
    </source>
</evidence>
<evidence type="ECO:0000256" key="5">
    <source>
        <dbReference type="ARBA" id="ARBA00022989"/>
    </source>
</evidence>